<evidence type="ECO:0000256" key="14">
    <source>
        <dbReference type="SAM" id="MobiDB-lite"/>
    </source>
</evidence>
<evidence type="ECO:0000256" key="1">
    <source>
        <dbReference type="ARBA" id="ARBA00004141"/>
    </source>
</evidence>
<dbReference type="EMBL" id="RWIC01000929">
    <property type="protein sequence ID" value="TKC38900.1"/>
    <property type="molecule type" value="Genomic_DNA"/>
</dbReference>
<dbReference type="PANTHER" id="PTHR46181:SF3">
    <property type="entry name" value="MITOCHONDRIAL GLYCINE TRANSPORTER"/>
    <property type="match status" value="1"/>
</dbReference>
<evidence type="ECO:0000256" key="5">
    <source>
        <dbReference type="ARBA" id="ARBA00022737"/>
    </source>
</evidence>
<dbReference type="InterPro" id="IPR018108">
    <property type="entry name" value="MCP_transmembrane"/>
</dbReference>
<keyword evidence="6" id="KW-0999">Mitochondrion inner membrane</keyword>
<dbReference type="InterPro" id="IPR023395">
    <property type="entry name" value="MCP_dom_sf"/>
</dbReference>
<gene>
    <name evidence="15" type="ORF">EI555_004111</name>
</gene>
<dbReference type="PROSITE" id="PS50920">
    <property type="entry name" value="SOLCAR"/>
    <property type="match status" value="2"/>
</dbReference>
<evidence type="ECO:0000256" key="2">
    <source>
        <dbReference type="ARBA" id="ARBA00006375"/>
    </source>
</evidence>
<comment type="similarity">
    <text evidence="2 13">Belongs to the mitochondrial carrier (TC 2.A.29) family.</text>
</comment>
<feature type="repeat" description="Solcar" evidence="12">
    <location>
        <begin position="82"/>
        <end position="171"/>
    </location>
</feature>
<evidence type="ECO:0000256" key="12">
    <source>
        <dbReference type="PROSITE-ProRule" id="PRU00282"/>
    </source>
</evidence>
<keyword evidence="3 13" id="KW-0813">Transport</keyword>
<evidence type="ECO:0000313" key="15">
    <source>
        <dbReference type="EMBL" id="TKC38900.1"/>
    </source>
</evidence>
<reference evidence="16" key="1">
    <citation type="journal article" date="2019" name="IScience">
        <title>Narwhal Genome Reveals Long-Term Low Genetic Diversity despite Current Large Abundance Size.</title>
        <authorList>
            <person name="Westbury M.V."/>
            <person name="Petersen B."/>
            <person name="Garde E."/>
            <person name="Heide-Jorgensen M.P."/>
            <person name="Lorenzen E.D."/>
        </authorList>
    </citation>
    <scope>NUCLEOTIDE SEQUENCE [LARGE SCALE GENOMIC DNA]</scope>
</reference>
<dbReference type="PANTHER" id="PTHR46181">
    <property type="entry name" value="MITOCHONDRIAL GLYCINE TRANSPORTER"/>
    <property type="match status" value="1"/>
</dbReference>
<accession>A0A4V5P8V9</accession>
<dbReference type="GO" id="GO:0005739">
    <property type="term" value="C:mitochondrion"/>
    <property type="evidence" value="ECO:0007669"/>
    <property type="project" value="TreeGrafter"/>
</dbReference>
<dbReference type="GO" id="GO:1904983">
    <property type="term" value="P:glycine import into mitochondrion"/>
    <property type="evidence" value="ECO:0007669"/>
    <property type="project" value="TreeGrafter"/>
</dbReference>
<evidence type="ECO:0008006" key="17">
    <source>
        <dbReference type="Google" id="ProtNLM"/>
    </source>
</evidence>
<dbReference type="FunFam" id="1.50.40.10:FF:000036">
    <property type="entry name" value="Mitochondrial glycine transporter B"/>
    <property type="match status" value="1"/>
</dbReference>
<evidence type="ECO:0000313" key="16">
    <source>
        <dbReference type="Proteomes" id="UP000308365"/>
    </source>
</evidence>
<evidence type="ECO:0000256" key="11">
    <source>
        <dbReference type="ARBA" id="ARBA00034083"/>
    </source>
</evidence>
<dbReference type="GO" id="GO:0016020">
    <property type="term" value="C:membrane"/>
    <property type="evidence" value="ECO:0007669"/>
    <property type="project" value="UniProtKB-SubCell"/>
</dbReference>
<evidence type="ECO:0000256" key="10">
    <source>
        <dbReference type="ARBA" id="ARBA00034060"/>
    </source>
</evidence>
<feature type="region of interest" description="Disordered" evidence="14">
    <location>
        <begin position="393"/>
        <end position="431"/>
    </location>
</feature>
<comment type="subcellular location">
    <subcellularLocation>
        <location evidence="1">Membrane</location>
        <topology evidence="1">Multi-pass membrane protein</topology>
    </subcellularLocation>
</comment>
<evidence type="ECO:0000256" key="7">
    <source>
        <dbReference type="ARBA" id="ARBA00022989"/>
    </source>
</evidence>
<comment type="catalytic activity">
    <reaction evidence="10">
        <text>glycine(in) = glycine(out)</text>
        <dbReference type="Rhea" id="RHEA:70715"/>
        <dbReference type="ChEBI" id="CHEBI:57305"/>
    </reaction>
</comment>
<protein>
    <recommendedName>
        <fullName evidence="17">Solute carrier family 25 member 38</fullName>
    </recommendedName>
</protein>
<evidence type="ECO:0000256" key="8">
    <source>
        <dbReference type="ARBA" id="ARBA00023128"/>
    </source>
</evidence>
<name>A0A4V5P8V9_MONMO</name>
<dbReference type="Gene3D" id="1.50.40.10">
    <property type="entry name" value="Mitochondrial carrier domain"/>
    <property type="match status" value="1"/>
</dbReference>
<comment type="caution">
    <text evidence="15">The sequence shown here is derived from an EMBL/GenBank/DDBJ whole genome shotgun (WGS) entry which is preliminary data.</text>
</comment>
<keyword evidence="8" id="KW-0496">Mitochondrion</keyword>
<keyword evidence="4 12" id="KW-0812">Transmembrane</keyword>
<evidence type="ECO:0000256" key="4">
    <source>
        <dbReference type="ARBA" id="ARBA00022692"/>
    </source>
</evidence>
<evidence type="ECO:0000256" key="3">
    <source>
        <dbReference type="ARBA" id="ARBA00022448"/>
    </source>
</evidence>
<keyword evidence="7" id="KW-1133">Transmembrane helix</keyword>
<evidence type="ECO:0000256" key="13">
    <source>
        <dbReference type="RuleBase" id="RU000488"/>
    </source>
</evidence>
<sequence length="470" mass="51799">MIQKSRPALLQPQDVGDRVETLMVTCGEGKAGVPALPARGGKFGRVPPGEFLRDPYRELTGPGVTKAGTKLLTHCSLALQLQPVIKAFLCGSISGTCSTLLFQPLDLLKTRLQTLQPSAHGSRRVGMLALLLNVVRTESLFGLWKGMSPSIVRCVPGIGIYFGTLYSLKQYFLRGHPPTALESVILGVGSRSVAGVCMSPITVIKTRYESGRYSYESIYAALRSICHSEGYRGLFSGLTATLLRDAPFSGIYLMFYNQTKNIVLHGTDQLDAVLVPVVNFSCGIFAGILASLVTQPADVIKTHMQLSPMKFQWIGQAVTLIFKHRKQVGICSKYLPYPRYKQVFVSRIIFITLLRLPASLFSIPKIMKFEKRVFSICENGLWAAWLLPRRCPPGPPQNSDGSHGVDSLRRDDGQDGPEVLTEPGPGRDGICRPACFLPRTSSTHYPGVGRSPIWRGRQTRHLWLPSSRRE</sequence>
<keyword evidence="9 12" id="KW-0472">Membrane</keyword>
<dbReference type="AlphaFoldDB" id="A0A4V5P8V9"/>
<comment type="function">
    <text evidence="11">Plays a role as pro-apoptotic protein that induces caspase-dependent apoptosis.</text>
</comment>
<evidence type="ECO:0000256" key="9">
    <source>
        <dbReference type="ARBA" id="ARBA00023136"/>
    </source>
</evidence>
<dbReference type="GO" id="GO:0015187">
    <property type="term" value="F:glycine transmembrane transporter activity"/>
    <property type="evidence" value="ECO:0007669"/>
    <property type="project" value="TreeGrafter"/>
</dbReference>
<evidence type="ECO:0000256" key="6">
    <source>
        <dbReference type="ARBA" id="ARBA00022792"/>
    </source>
</evidence>
<dbReference type="SUPFAM" id="SSF103506">
    <property type="entry name" value="Mitochondrial carrier"/>
    <property type="match status" value="1"/>
</dbReference>
<dbReference type="Pfam" id="PF00153">
    <property type="entry name" value="Mito_carr"/>
    <property type="match status" value="3"/>
</dbReference>
<proteinExistence type="inferred from homology"/>
<feature type="repeat" description="Solcar" evidence="12">
    <location>
        <begin position="178"/>
        <end position="262"/>
    </location>
</feature>
<keyword evidence="5" id="KW-0677">Repeat</keyword>
<dbReference type="Proteomes" id="UP000308365">
    <property type="component" value="Unassembled WGS sequence"/>
</dbReference>
<organism evidence="15 16">
    <name type="scientific">Monodon monoceros</name>
    <name type="common">Narwhal</name>
    <name type="synonym">Ceratodon monodon</name>
    <dbReference type="NCBI Taxonomy" id="40151"/>
    <lineage>
        <taxon>Eukaryota</taxon>
        <taxon>Metazoa</taxon>
        <taxon>Chordata</taxon>
        <taxon>Craniata</taxon>
        <taxon>Vertebrata</taxon>
        <taxon>Euteleostomi</taxon>
        <taxon>Mammalia</taxon>
        <taxon>Eutheria</taxon>
        <taxon>Laurasiatheria</taxon>
        <taxon>Artiodactyla</taxon>
        <taxon>Whippomorpha</taxon>
        <taxon>Cetacea</taxon>
        <taxon>Odontoceti</taxon>
        <taxon>Monodontidae</taxon>
        <taxon>Monodon</taxon>
    </lineage>
</organism>